<evidence type="ECO:0000313" key="1">
    <source>
        <dbReference type="EMBL" id="EKJ99466.1"/>
    </source>
</evidence>
<organism evidence="1 2">
    <name type="scientific">Rhodopirellula baltica SH28</name>
    <dbReference type="NCBI Taxonomy" id="993517"/>
    <lineage>
        <taxon>Bacteria</taxon>
        <taxon>Pseudomonadati</taxon>
        <taxon>Planctomycetota</taxon>
        <taxon>Planctomycetia</taxon>
        <taxon>Pirellulales</taxon>
        <taxon>Pirellulaceae</taxon>
        <taxon>Rhodopirellula</taxon>
    </lineage>
</organism>
<comment type="caution">
    <text evidence="1">The sequence shown here is derived from an EMBL/GenBank/DDBJ whole genome shotgun (WGS) entry which is preliminary data.</text>
</comment>
<protein>
    <submittedName>
        <fullName evidence="1">Uncharacterized protein</fullName>
    </submittedName>
</protein>
<gene>
    <name evidence="1" type="ORF">RBSH_05221</name>
</gene>
<sequence>MFVPIVTVRRSGLHPSGGHVDFDHRSETKQQTLWDGYPGRKACIERSDFQSKADG</sequence>
<accession>K5CZ77</accession>
<evidence type="ECO:0000313" key="2">
    <source>
        <dbReference type="Proteomes" id="UP000007993"/>
    </source>
</evidence>
<dbReference type="EMBL" id="AMCW01000145">
    <property type="protein sequence ID" value="EKJ99466.1"/>
    <property type="molecule type" value="Genomic_DNA"/>
</dbReference>
<reference evidence="1 2" key="1">
    <citation type="journal article" date="2013" name="Mar. Genomics">
        <title>Expression of sulfatases in Rhodopirellula baltica and the diversity of sulfatases in the genus Rhodopirellula.</title>
        <authorList>
            <person name="Wegner C.E."/>
            <person name="Richter-Heitmann T."/>
            <person name="Klindworth A."/>
            <person name="Klockow C."/>
            <person name="Richter M."/>
            <person name="Achstetter T."/>
            <person name="Glockner F.O."/>
            <person name="Harder J."/>
        </authorList>
    </citation>
    <scope>NUCLEOTIDE SEQUENCE [LARGE SCALE GENOMIC DNA]</scope>
    <source>
        <strain evidence="1 2">SH28</strain>
    </source>
</reference>
<dbReference type="Proteomes" id="UP000007993">
    <property type="component" value="Unassembled WGS sequence"/>
</dbReference>
<dbReference type="AlphaFoldDB" id="K5CZ77"/>
<proteinExistence type="predicted"/>
<name>K5CZ77_RHOBT</name>